<name>A0ACB7GY76_MANES</name>
<reference evidence="2" key="1">
    <citation type="journal article" date="2016" name="Nat. Biotechnol.">
        <title>Sequencing wild and cultivated cassava and related species reveals extensive interspecific hybridization and genetic diversity.</title>
        <authorList>
            <person name="Bredeson J.V."/>
            <person name="Lyons J.B."/>
            <person name="Prochnik S.E."/>
            <person name="Wu G.A."/>
            <person name="Ha C.M."/>
            <person name="Edsinger-Gonzales E."/>
            <person name="Grimwood J."/>
            <person name="Schmutz J."/>
            <person name="Rabbi I.Y."/>
            <person name="Egesi C."/>
            <person name="Nauluvula P."/>
            <person name="Lebot V."/>
            <person name="Ndunguru J."/>
            <person name="Mkamilo G."/>
            <person name="Bart R.S."/>
            <person name="Setter T.L."/>
            <person name="Gleadow R.M."/>
            <person name="Kulakow P."/>
            <person name="Ferguson M.E."/>
            <person name="Rounsley S."/>
            <person name="Rokhsar D.S."/>
        </authorList>
    </citation>
    <scope>NUCLEOTIDE SEQUENCE [LARGE SCALE GENOMIC DNA]</scope>
    <source>
        <strain evidence="2">cv. AM560-2</strain>
    </source>
</reference>
<comment type="caution">
    <text evidence="1">The sequence shown here is derived from an EMBL/GenBank/DDBJ whole genome shotgun (WGS) entry which is preliminary data.</text>
</comment>
<gene>
    <name evidence="1" type="ORF">MANES_11G056150v8</name>
</gene>
<sequence length="121" mass="14024">MKIKDMANEQPIENLEKQMESLCLFVQMYINTLASSDLHRDKKCKTRGPITAILRPFLFFCSFTDGYDSKYRPVNSICQGFKMCASFISDRDASLMSSTISEEEPPLLFHLMKYDMEREAD</sequence>
<evidence type="ECO:0000313" key="2">
    <source>
        <dbReference type="Proteomes" id="UP000091857"/>
    </source>
</evidence>
<keyword evidence="2" id="KW-1185">Reference proteome</keyword>
<dbReference type="Proteomes" id="UP000091857">
    <property type="component" value="Chromosome 11"/>
</dbReference>
<evidence type="ECO:0000313" key="1">
    <source>
        <dbReference type="EMBL" id="KAG8643646.1"/>
    </source>
</evidence>
<organism evidence="1 2">
    <name type="scientific">Manihot esculenta</name>
    <name type="common">Cassava</name>
    <name type="synonym">Jatropha manihot</name>
    <dbReference type="NCBI Taxonomy" id="3983"/>
    <lineage>
        <taxon>Eukaryota</taxon>
        <taxon>Viridiplantae</taxon>
        <taxon>Streptophyta</taxon>
        <taxon>Embryophyta</taxon>
        <taxon>Tracheophyta</taxon>
        <taxon>Spermatophyta</taxon>
        <taxon>Magnoliopsida</taxon>
        <taxon>eudicotyledons</taxon>
        <taxon>Gunneridae</taxon>
        <taxon>Pentapetalae</taxon>
        <taxon>rosids</taxon>
        <taxon>fabids</taxon>
        <taxon>Malpighiales</taxon>
        <taxon>Euphorbiaceae</taxon>
        <taxon>Crotonoideae</taxon>
        <taxon>Manihoteae</taxon>
        <taxon>Manihot</taxon>
    </lineage>
</organism>
<protein>
    <submittedName>
        <fullName evidence="1">Uncharacterized protein</fullName>
    </submittedName>
</protein>
<accession>A0ACB7GY76</accession>
<dbReference type="EMBL" id="CM004397">
    <property type="protein sequence ID" value="KAG8643646.1"/>
    <property type="molecule type" value="Genomic_DNA"/>
</dbReference>
<proteinExistence type="predicted"/>